<dbReference type="OrthoDB" id="2228at2759"/>
<dbReference type="InterPro" id="IPR043154">
    <property type="entry name" value="Sec-1-like_dom1"/>
</dbReference>
<dbReference type="Gene3D" id="1.25.40.60">
    <property type="match status" value="1"/>
</dbReference>
<protein>
    <submittedName>
        <fullName evidence="5">Syntaxin-binding protein 2 isoform X1</fullName>
    </submittedName>
</protein>
<dbReference type="GO" id="GO:0016192">
    <property type="term" value="P:vesicle-mediated transport"/>
    <property type="evidence" value="ECO:0007669"/>
    <property type="project" value="InterPro"/>
</dbReference>
<reference evidence="5" key="1">
    <citation type="submission" date="2025-08" db="UniProtKB">
        <authorList>
            <consortium name="RefSeq"/>
        </authorList>
    </citation>
    <scope>IDENTIFICATION</scope>
    <source>
        <tissue evidence="5">Liver</tissue>
    </source>
</reference>
<dbReference type="KEGG" id="maua:101833717"/>
<dbReference type="InterPro" id="IPR043127">
    <property type="entry name" value="Sec-1-like_dom3a"/>
</dbReference>
<evidence type="ECO:0000313" key="4">
    <source>
        <dbReference type="Proteomes" id="UP000886700"/>
    </source>
</evidence>
<dbReference type="CTD" id="6813"/>
<proteinExistence type="inferred from homology"/>
<dbReference type="GeneID" id="101833717"/>
<dbReference type="Gene3D" id="3.40.50.1910">
    <property type="match status" value="1"/>
</dbReference>
<sequence length="616" mass="68926">MTGGATPPPWDQPGSGRTPWGKMAPSGLKAVVGEKIISGVIRSVKKDGEWKVLIMDHPSMRILSSCCKMSDILAEGITIVEDINKRREPIPSLEAIYLLSPTEKSVQALIADFRGTPTFTYKAAHVFFTDTCPEPLFSELGRSRLAKVVKTLKEIHLAFLPYEAQVFSLDAPHSTYNLYCPFRAGERARQLDALAQQIATLCATLQEYPSIRYRKGPEDTAQLAHAVLAKLNAFKADTPSLGEGPEKTRSQLLIMDRAADPVSPLLHELTFQAMAYDLLNIEQDTYRYETTGLSESREKAVLLDEDDDLWVELRHMHIADVSKKVTELLKTFCESKRLTTDKANIKDLSHILKKMPQYQKELNKYSTHLHLADDCMKRFKGSVEKLCSVEQDLAMGSDAEGEKIKDAMKLIVPVLLDASVPPYDKIRVLLLYILLRNGVSEENLAKLMQHANVQAYSSLIRNLEQLGGTVTNSAGSGTFSRLERRERMEPTYQLSRWSPIIKDVMEDVVEDRLDRKLWPFVSDPAPVSSSQAAVSSARFGHWHKNKAGIEARAGPRLIVYIVGGVAMSEMRAAYEVTRATEGKWEVLIGSSHILTPTRFLDDLKTLDQKLEDMALP</sequence>
<dbReference type="InterPro" id="IPR027482">
    <property type="entry name" value="Sec1-like_dom2"/>
</dbReference>
<dbReference type="InterPro" id="IPR001619">
    <property type="entry name" value="Sec1-like"/>
</dbReference>
<evidence type="ECO:0000256" key="2">
    <source>
        <dbReference type="ARBA" id="ARBA00022927"/>
    </source>
</evidence>
<dbReference type="Proteomes" id="UP000886700">
    <property type="component" value="Unplaced"/>
</dbReference>
<dbReference type="InterPro" id="IPR036045">
    <property type="entry name" value="Sec1-like_sf"/>
</dbReference>
<name>A0A1U7R120_MESAU</name>
<dbReference type="RefSeq" id="XP_005085322.2">
    <property type="nucleotide sequence ID" value="XM_005085265.4"/>
</dbReference>
<dbReference type="PIRSF" id="PIRSF005715">
    <property type="entry name" value="VPS45_Sec1"/>
    <property type="match status" value="1"/>
</dbReference>
<dbReference type="eggNOG" id="KOG1300">
    <property type="taxonomic scope" value="Eukaryota"/>
</dbReference>
<organism evidence="4 5">
    <name type="scientific">Mesocricetus auratus</name>
    <name type="common">Golden hamster</name>
    <dbReference type="NCBI Taxonomy" id="10036"/>
    <lineage>
        <taxon>Eukaryota</taxon>
        <taxon>Metazoa</taxon>
        <taxon>Chordata</taxon>
        <taxon>Craniata</taxon>
        <taxon>Vertebrata</taxon>
        <taxon>Euteleostomi</taxon>
        <taxon>Mammalia</taxon>
        <taxon>Eutheria</taxon>
        <taxon>Euarchontoglires</taxon>
        <taxon>Glires</taxon>
        <taxon>Rodentia</taxon>
        <taxon>Myomorpha</taxon>
        <taxon>Muroidea</taxon>
        <taxon>Cricetidae</taxon>
        <taxon>Cricetinae</taxon>
        <taxon>Mesocricetus</taxon>
    </lineage>
</organism>
<evidence type="ECO:0000313" key="5">
    <source>
        <dbReference type="RefSeq" id="XP_005085322.2"/>
    </source>
</evidence>
<dbReference type="Pfam" id="PF00995">
    <property type="entry name" value="Sec1"/>
    <property type="match status" value="1"/>
</dbReference>
<dbReference type="GO" id="GO:0017075">
    <property type="term" value="F:syntaxin-1 binding"/>
    <property type="evidence" value="ECO:0007669"/>
    <property type="project" value="UniProtKB-ARBA"/>
</dbReference>
<dbReference type="Gene3D" id="3.40.50.2060">
    <property type="match status" value="1"/>
</dbReference>
<dbReference type="PANTHER" id="PTHR11679">
    <property type="entry name" value="VESICLE PROTEIN SORTING-ASSOCIATED"/>
    <property type="match status" value="1"/>
</dbReference>
<keyword evidence="2" id="KW-0813">Transport</keyword>
<comment type="similarity">
    <text evidence="1">Belongs to the STXBP/unc-18/SEC1 family.</text>
</comment>
<dbReference type="Gene3D" id="3.90.830.10">
    <property type="entry name" value="Syntaxin Binding Protein 1, Chain A, domain 2"/>
    <property type="match status" value="1"/>
</dbReference>
<dbReference type="SUPFAM" id="SSF56815">
    <property type="entry name" value="Sec1/munc18-like (SM) proteins"/>
    <property type="match status" value="1"/>
</dbReference>
<evidence type="ECO:0000256" key="3">
    <source>
        <dbReference type="SAM" id="MobiDB-lite"/>
    </source>
</evidence>
<feature type="region of interest" description="Disordered" evidence="3">
    <location>
        <begin position="1"/>
        <end position="23"/>
    </location>
</feature>
<feature type="compositionally biased region" description="Pro residues" evidence="3">
    <location>
        <begin position="1"/>
        <end position="11"/>
    </location>
</feature>
<evidence type="ECO:0000256" key="1">
    <source>
        <dbReference type="ARBA" id="ARBA00009884"/>
    </source>
</evidence>
<keyword evidence="4" id="KW-1185">Reference proteome</keyword>
<gene>
    <name evidence="5" type="primary">Stxbp2</name>
</gene>
<accession>A0A1U7R120</accession>
<dbReference type="AlphaFoldDB" id="A0A1U7R120"/>
<keyword evidence="2" id="KW-0653">Protein transport</keyword>
<dbReference type="GO" id="GO:0015031">
    <property type="term" value="P:protein transport"/>
    <property type="evidence" value="ECO:0007669"/>
    <property type="project" value="UniProtKB-KW"/>
</dbReference>